<dbReference type="Gene3D" id="3.40.50.1100">
    <property type="match status" value="2"/>
</dbReference>
<dbReference type="RefSeq" id="WP_231061902.1">
    <property type="nucleotide sequence ID" value="NZ_JAJNOR010000002.1"/>
</dbReference>
<sequence>MTFFTNKTVCVACGHEVSGDKIFEGCPKCKERGISANLSTKYDFSGYSQKELKDIYYNAPKAKGLWTHRAFLPIDDNIEPVSIGEGNTPLIHCKSLGKALGLKNLYIKNESQNPTWSYKDRLAAVGVTRAKQEKAVAVTVSSTGNHGAATAAMCAAAGIPCVVFTVAQVPQTMKTLMQSYGASVIVTPTMEDRWILSKKCVKEKNWYPLTGFLNPSIGSNPYGVDGYKTITFEIFDELGELPDYISVPCAHSDGLYGIWKGAKDLVEAGIAEKQTHMVAAEVYGSLKKSLELRSEGTVAVPTDGWSVSFSIGGGKATHQGYMALKESNGLAHFSSDPETMEMQLLLGRHEGIYAEASSVTSLVVIKKLVDEGKIDPDAKIVAVITSSGLKDPATTAGYLPEVPVIKPEIDSLKEALEKNYHVTLL</sequence>
<dbReference type="GO" id="GO:1901605">
    <property type="term" value="P:alpha-amino acid metabolic process"/>
    <property type="evidence" value="ECO:0007669"/>
    <property type="project" value="UniProtKB-ARBA"/>
</dbReference>
<reference evidence="4 5" key="1">
    <citation type="submission" date="2021-11" db="EMBL/GenBank/DDBJ databases">
        <title>Lacrimispora sp. nov. NSJ-141 isolated from human feces.</title>
        <authorList>
            <person name="Abdugheni R."/>
        </authorList>
    </citation>
    <scope>NUCLEOTIDE SEQUENCE [LARGE SCALE GENOMIC DNA]</scope>
    <source>
        <strain evidence="4 5">NSJ-141</strain>
    </source>
</reference>
<dbReference type="EMBL" id="JAJNOR010000002">
    <property type="protein sequence ID" value="MCD2491978.1"/>
    <property type="molecule type" value="Genomic_DNA"/>
</dbReference>
<gene>
    <name evidence="4" type="ORF">LQE92_04980</name>
</gene>
<dbReference type="SUPFAM" id="SSF53686">
    <property type="entry name" value="Tryptophan synthase beta subunit-like PLP-dependent enzymes"/>
    <property type="match status" value="1"/>
</dbReference>
<accession>A0AAP2RJD9</accession>
<dbReference type="PANTHER" id="PTHR10314">
    <property type="entry name" value="CYSTATHIONINE BETA-SYNTHASE"/>
    <property type="match status" value="1"/>
</dbReference>
<evidence type="ECO:0000313" key="5">
    <source>
        <dbReference type="Proteomes" id="UP001299265"/>
    </source>
</evidence>
<evidence type="ECO:0000256" key="2">
    <source>
        <dbReference type="ARBA" id="ARBA00022898"/>
    </source>
</evidence>
<keyword evidence="5" id="KW-1185">Reference proteome</keyword>
<evidence type="ECO:0000259" key="3">
    <source>
        <dbReference type="Pfam" id="PF00291"/>
    </source>
</evidence>
<dbReference type="AlphaFoldDB" id="A0AAP2RJD9"/>
<dbReference type="InterPro" id="IPR001926">
    <property type="entry name" value="TrpB-like_PALP"/>
</dbReference>
<comment type="caution">
    <text evidence="4">The sequence shown here is derived from an EMBL/GenBank/DDBJ whole genome shotgun (WGS) entry which is preliminary data.</text>
</comment>
<dbReference type="Pfam" id="PF00291">
    <property type="entry name" value="PALP"/>
    <property type="match status" value="1"/>
</dbReference>
<proteinExistence type="predicted"/>
<dbReference type="InterPro" id="IPR050214">
    <property type="entry name" value="Cys_Synth/Cystath_Beta-Synth"/>
</dbReference>
<organism evidence="4 5">
    <name type="scientific">Lientehia hominis</name>
    <dbReference type="NCBI Taxonomy" id="2897778"/>
    <lineage>
        <taxon>Bacteria</taxon>
        <taxon>Bacillati</taxon>
        <taxon>Bacillota</taxon>
        <taxon>Clostridia</taxon>
        <taxon>Lachnospirales</taxon>
        <taxon>Lachnospiraceae</taxon>
        <taxon>Lientehia</taxon>
    </lineage>
</organism>
<keyword evidence="2" id="KW-0663">Pyridoxal phosphate</keyword>
<name>A0AAP2RJD9_9FIRM</name>
<protein>
    <submittedName>
        <fullName evidence="4">Pyridoxal-phosphate dependent enzyme</fullName>
    </submittedName>
</protein>
<dbReference type="InterPro" id="IPR036052">
    <property type="entry name" value="TrpB-like_PALP_sf"/>
</dbReference>
<dbReference type="Proteomes" id="UP001299265">
    <property type="component" value="Unassembled WGS sequence"/>
</dbReference>
<comment type="cofactor">
    <cofactor evidence="1">
        <name>pyridoxal 5'-phosphate</name>
        <dbReference type="ChEBI" id="CHEBI:597326"/>
    </cofactor>
</comment>
<feature type="domain" description="Tryptophan synthase beta chain-like PALP" evidence="3">
    <location>
        <begin position="82"/>
        <end position="385"/>
    </location>
</feature>
<evidence type="ECO:0000256" key="1">
    <source>
        <dbReference type="ARBA" id="ARBA00001933"/>
    </source>
</evidence>
<evidence type="ECO:0000313" key="4">
    <source>
        <dbReference type="EMBL" id="MCD2491978.1"/>
    </source>
</evidence>